<protein>
    <recommendedName>
        <fullName evidence="3">Sec translocon accessory complex subunit YajC</fullName>
    </recommendedName>
</protein>
<dbReference type="GO" id="GO:0005886">
    <property type="term" value="C:plasma membrane"/>
    <property type="evidence" value="ECO:0007669"/>
    <property type="project" value="UniProtKB-SubCell"/>
</dbReference>
<keyword evidence="13" id="KW-1185">Reference proteome</keyword>
<dbReference type="Proteomes" id="UP000011547">
    <property type="component" value="Chromosome"/>
</dbReference>
<dbReference type="PANTHER" id="PTHR33909">
    <property type="entry name" value="SEC TRANSLOCON ACCESSORY COMPLEX SUBUNIT YAJC"/>
    <property type="match status" value="1"/>
</dbReference>
<dbReference type="OrthoDB" id="9811406at2"/>
<dbReference type="AlphaFoldDB" id="M1LLQ1"/>
<keyword evidence="6 11" id="KW-0812">Transmembrane</keyword>
<evidence type="ECO:0000256" key="8">
    <source>
        <dbReference type="ARBA" id="ARBA00022989"/>
    </source>
</evidence>
<name>M1LLQ1_9PROT</name>
<feature type="transmembrane region" description="Helical" evidence="11">
    <location>
        <begin position="20"/>
        <end position="39"/>
    </location>
</feature>
<dbReference type="PANTHER" id="PTHR33909:SF1">
    <property type="entry name" value="SEC TRANSLOCON ACCESSORY COMPLEX SUBUNIT YAJC"/>
    <property type="match status" value="1"/>
</dbReference>
<accession>M1LLQ1</accession>
<evidence type="ECO:0000256" key="9">
    <source>
        <dbReference type="ARBA" id="ARBA00023010"/>
    </source>
</evidence>
<comment type="subcellular location">
    <subcellularLocation>
        <location evidence="1">Cell membrane</location>
        <topology evidence="1">Single-pass membrane protein</topology>
    </subcellularLocation>
</comment>
<evidence type="ECO:0000256" key="3">
    <source>
        <dbReference type="ARBA" id="ARBA00014962"/>
    </source>
</evidence>
<proteinExistence type="inferred from homology"/>
<dbReference type="GO" id="GO:0015031">
    <property type="term" value="P:protein transport"/>
    <property type="evidence" value="ECO:0007669"/>
    <property type="project" value="UniProtKB-KW"/>
</dbReference>
<keyword evidence="5" id="KW-1003">Cell membrane</keyword>
<dbReference type="KEGG" id="kde:CDSE_0339"/>
<dbReference type="STRING" id="1208919.CDSE_0339"/>
<dbReference type="HOGENOM" id="CLU_116157_2_1_4"/>
<evidence type="ECO:0000256" key="5">
    <source>
        <dbReference type="ARBA" id="ARBA00022475"/>
    </source>
</evidence>
<organism evidence="12 13">
    <name type="scientific">Candidatus Kinetoplastidibacterium desouzai TCC079E</name>
    <dbReference type="NCBI Taxonomy" id="1208919"/>
    <lineage>
        <taxon>Bacteria</taxon>
        <taxon>Pseudomonadati</taxon>
        <taxon>Pseudomonadota</taxon>
        <taxon>Betaproteobacteria</taxon>
        <taxon>Candidatus Kinetoplastidibacterium</taxon>
    </lineage>
</organism>
<evidence type="ECO:0000256" key="10">
    <source>
        <dbReference type="ARBA" id="ARBA00023136"/>
    </source>
</evidence>
<keyword evidence="10 11" id="KW-0472">Membrane</keyword>
<evidence type="ECO:0000256" key="2">
    <source>
        <dbReference type="ARBA" id="ARBA00006742"/>
    </source>
</evidence>
<comment type="similarity">
    <text evidence="2">Belongs to the YajC family.</text>
</comment>
<keyword evidence="4" id="KW-0813">Transport</keyword>
<dbReference type="eggNOG" id="COG1862">
    <property type="taxonomic scope" value="Bacteria"/>
</dbReference>
<dbReference type="PATRIC" id="fig|1208919.3.peg.114"/>
<evidence type="ECO:0000256" key="11">
    <source>
        <dbReference type="SAM" id="Phobius"/>
    </source>
</evidence>
<dbReference type="PRINTS" id="PR01853">
    <property type="entry name" value="YAJCTRNLCASE"/>
</dbReference>
<dbReference type="InterPro" id="IPR003849">
    <property type="entry name" value="Preprotein_translocase_YajC"/>
</dbReference>
<evidence type="ECO:0000256" key="6">
    <source>
        <dbReference type="ARBA" id="ARBA00022692"/>
    </source>
</evidence>
<reference evidence="12 13" key="1">
    <citation type="journal article" date="2013" name="Genome Biol. Evol.">
        <title>Genome evolution and phylogenomic analysis of candidatus kinetoplastibacterium, the betaproteobacterial endosymbionts of strigomonas and angomonas.</title>
        <authorList>
            <person name="Alves J.M."/>
            <person name="Serrano M.G."/>
            <person name="Maia da Silva F."/>
            <person name="Voegtly L.J."/>
            <person name="Matveyev A.V."/>
            <person name="Teixeira M.M."/>
            <person name="Camargo E.P."/>
            <person name="Buck G.A."/>
        </authorList>
    </citation>
    <scope>NUCLEOTIDE SEQUENCE [LARGE SCALE GENOMIC DNA]</scope>
    <source>
        <strain evidence="12 13">TCC079E</strain>
    </source>
</reference>
<sequence length="114" mass="12616">MYTTNFPTFVLAQANASEGNAIISMLPIIIMFVVLYFLMIRPQVKRQKEHKELLNSLAKGDEVSTSGGIMGTINNVQDNYIFLEVSILNNQAVEIIVQKNSVIGVMPKGTIKSL</sequence>
<gene>
    <name evidence="12" type="ORF">CDSE_0339</name>
</gene>
<dbReference type="Pfam" id="PF02699">
    <property type="entry name" value="YajC"/>
    <property type="match status" value="1"/>
</dbReference>
<keyword evidence="9" id="KW-0811">Translocation</keyword>
<evidence type="ECO:0000256" key="4">
    <source>
        <dbReference type="ARBA" id="ARBA00022448"/>
    </source>
</evidence>
<dbReference type="NCBIfam" id="TIGR00739">
    <property type="entry name" value="yajC"/>
    <property type="match status" value="1"/>
</dbReference>
<dbReference type="SMART" id="SM01323">
    <property type="entry name" value="YajC"/>
    <property type="match status" value="1"/>
</dbReference>
<evidence type="ECO:0000256" key="1">
    <source>
        <dbReference type="ARBA" id="ARBA00004162"/>
    </source>
</evidence>
<keyword evidence="8 11" id="KW-1133">Transmembrane helix</keyword>
<evidence type="ECO:0000313" key="13">
    <source>
        <dbReference type="Proteomes" id="UP000011547"/>
    </source>
</evidence>
<dbReference type="RefSeq" id="WP_015396088.1">
    <property type="nucleotide sequence ID" value="NC_020294.1"/>
</dbReference>
<keyword evidence="7" id="KW-0653">Protein transport</keyword>
<evidence type="ECO:0000256" key="7">
    <source>
        <dbReference type="ARBA" id="ARBA00022927"/>
    </source>
</evidence>
<dbReference type="EMBL" id="CP003803">
    <property type="protein sequence ID" value="AGF46677.1"/>
    <property type="molecule type" value="Genomic_DNA"/>
</dbReference>
<evidence type="ECO:0000313" key="12">
    <source>
        <dbReference type="EMBL" id="AGF46677.1"/>
    </source>
</evidence>